<evidence type="ECO:0000256" key="1">
    <source>
        <dbReference type="ARBA" id="ARBA00006581"/>
    </source>
</evidence>
<dbReference type="InterPro" id="IPR036157">
    <property type="entry name" value="dUTPase-like_sf"/>
</dbReference>
<dbReference type="EC" id="3.6.1.23" evidence="2"/>
<keyword evidence="4" id="KW-0546">Nucleotide metabolism</keyword>
<dbReference type="InterPro" id="IPR033704">
    <property type="entry name" value="dUTPase_trimeric"/>
</dbReference>
<dbReference type="EMBL" id="BK014649">
    <property type="protein sequence ID" value="DAD65768.1"/>
    <property type="molecule type" value="Genomic_DNA"/>
</dbReference>
<evidence type="ECO:0000256" key="4">
    <source>
        <dbReference type="ARBA" id="ARBA00023080"/>
    </source>
</evidence>
<organism evidence="7">
    <name type="scientific">CrAss-like virus sp. ctt4r3</name>
    <dbReference type="NCBI Taxonomy" id="2823619"/>
    <lineage>
        <taxon>Viruses</taxon>
        <taxon>Duplodnaviria</taxon>
        <taxon>Heunggongvirae</taxon>
        <taxon>Uroviricota</taxon>
        <taxon>Caudoviricetes</taxon>
        <taxon>Crassvirales</taxon>
    </lineage>
</organism>
<dbReference type="GO" id="GO:0046081">
    <property type="term" value="P:dUTP catabolic process"/>
    <property type="evidence" value="ECO:0007669"/>
    <property type="project" value="InterPro"/>
</dbReference>
<evidence type="ECO:0000313" key="7">
    <source>
        <dbReference type="EMBL" id="DAD65768.1"/>
    </source>
</evidence>
<keyword evidence="3" id="KW-0378">Hydrolase</keyword>
<feature type="compositionally biased region" description="Basic and acidic residues" evidence="5">
    <location>
        <begin position="202"/>
        <end position="212"/>
    </location>
</feature>
<dbReference type="GO" id="GO:0006226">
    <property type="term" value="P:dUMP biosynthetic process"/>
    <property type="evidence" value="ECO:0007669"/>
    <property type="project" value="InterPro"/>
</dbReference>
<dbReference type="InterPro" id="IPR008181">
    <property type="entry name" value="dUTPase"/>
</dbReference>
<evidence type="ECO:0000259" key="6">
    <source>
        <dbReference type="Pfam" id="PF00692"/>
    </source>
</evidence>
<dbReference type="Pfam" id="PF00692">
    <property type="entry name" value="dUTPase"/>
    <property type="match status" value="1"/>
</dbReference>
<dbReference type="InterPro" id="IPR029054">
    <property type="entry name" value="dUTPase-like"/>
</dbReference>
<feature type="region of interest" description="Disordered" evidence="5">
    <location>
        <begin position="202"/>
        <end position="221"/>
    </location>
</feature>
<dbReference type="CDD" id="cd07557">
    <property type="entry name" value="trimeric_dUTPase"/>
    <property type="match status" value="1"/>
</dbReference>
<accession>A0A8S5L763</accession>
<sequence>MKESLIGLYVENTEVPQYKSAGASGFDLRAKYNPHLAHLNYFEISKILNGSYLNILSNLYVNVYDDKEWVIDYYRFTKSVKHALNQPITYGDATYSLIDYMKYNNIEEVNIILPYTVAKFETGVYTEIPEEDEMQIRPRSGISSSTLLDVKFGTVDNDWRGNSGIIVQNPTPYSYVIIPGTRLAQGVIAEKKRAVFDIKDSKDELSKTERGENGFGKSGLM</sequence>
<dbReference type="GO" id="GO:0004170">
    <property type="term" value="F:dUTP diphosphatase activity"/>
    <property type="evidence" value="ECO:0007669"/>
    <property type="project" value="UniProtKB-EC"/>
</dbReference>
<dbReference type="PANTHER" id="PTHR11241">
    <property type="entry name" value="DEOXYURIDINE 5'-TRIPHOSPHATE NUCLEOTIDOHYDROLASE"/>
    <property type="match status" value="1"/>
</dbReference>
<reference evidence="7" key="1">
    <citation type="journal article" date="2021" name="Proc. Natl. Acad. Sci. U.S.A.">
        <title>A Catalog of Tens of Thousands of Viruses from Human Metagenomes Reveals Hidden Associations with Chronic Diseases.</title>
        <authorList>
            <person name="Tisza M.J."/>
            <person name="Buck C.B."/>
        </authorList>
    </citation>
    <scope>NUCLEOTIDE SEQUENCE</scope>
    <source>
        <strain evidence="7">Ctt4r3</strain>
    </source>
</reference>
<comment type="similarity">
    <text evidence="1">Belongs to the dUTPase family.</text>
</comment>
<evidence type="ECO:0000256" key="5">
    <source>
        <dbReference type="SAM" id="MobiDB-lite"/>
    </source>
</evidence>
<feature type="domain" description="dUTPase-like" evidence="6">
    <location>
        <begin position="114"/>
        <end position="219"/>
    </location>
</feature>
<evidence type="ECO:0000256" key="3">
    <source>
        <dbReference type="ARBA" id="ARBA00022801"/>
    </source>
</evidence>
<evidence type="ECO:0000256" key="2">
    <source>
        <dbReference type="ARBA" id="ARBA00012379"/>
    </source>
</evidence>
<dbReference type="Gene3D" id="2.70.40.10">
    <property type="match status" value="1"/>
</dbReference>
<proteinExistence type="inferred from homology"/>
<dbReference type="PANTHER" id="PTHR11241:SF0">
    <property type="entry name" value="DEOXYURIDINE 5'-TRIPHOSPHATE NUCLEOTIDOHYDROLASE"/>
    <property type="match status" value="1"/>
</dbReference>
<dbReference type="GO" id="GO:0000287">
    <property type="term" value="F:magnesium ion binding"/>
    <property type="evidence" value="ECO:0007669"/>
    <property type="project" value="InterPro"/>
</dbReference>
<protein>
    <recommendedName>
        <fullName evidence="2">dUTP diphosphatase</fullName>
        <ecNumber evidence="2">3.6.1.23</ecNumber>
    </recommendedName>
</protein>
<name>A0A8S5L763_9CAUD</name>
<dbReference type="SUPFAM" id="SSF51283">
    <property type="entry name" value="dUTPase-like"/>
    <property type="match status" value="1"/>
</dbReference>